<evidence type="ECO:0000313" key="8">
    <source>
        <dbReference type="Proteomes" id="UP000239772"/>
    </source>
</evidence>
<dbReference type="EMBL" id="PVZS01000012">
    <property type="protein sequence ID" value="PSC04653.1"/>
    <property type="molecule type" value="Genomic_DNA"/>
</dbReference>
<dbReference type="Proteomes" id="UP000239772">
    <property type="component" value="Unassembled WGS sequence"/>
</dbReference>
<feature type="transmembrane region" description="Helical" evidence="6">
    <location>
        <begin position="221"/>
        <end position="242"/>
    </location>
</feature>
<dbReference type="PANTHER" id="PTHR23427">
    <property type="entry name" value="SURFEIT LOCUS PROTEIN"/>
    <property type="match status" value="1"/>
</dbReference>
<evidence type="ECO:0000256" key="2">
    <source>
        <dbReference type="ARBA" id="ARBA00007165"/>
    </source>
</evidence>
<reference evidence="8" key="1">
    <citation type="submission" date="2018-03" db="EMBL/GenBank/DDBJ databases">
        <authorList>
            <person name="Sun L."/>
            <person name="Liu H."/>
            <person name="Chen W."/>
            <person name="Huang K."/>
            <person name="Liu W."/>
            <person name="Gao X."/>
        </authorList>
    </citation>
    <scope>NUCLEOTIDE SEQUENCE [LARGE SCALE GENOMIC DNA]</scope>
    <source>
        <strain evidence="8">SH9</strain>
    </source>
</reference>
<comment type="caution">
    <text evidence="7">The sequence shown here is derived from an EMBL/GenBank/DDBJ whole genome shotgun (WGS) entry which is preliminary data.</text>
</comment>
<dbReference type="Pfam" id="PF02104">
    <property type="entry name" value="SURF1"/>
    <property type="match status" value="1"/>
</dbReference>
<dbReference type="PROSITE" id="PS50895">
    <property type="entry name" value="SURF1"/>
    <property type="match status" value="1"/>
</dbReference>
<keyword evidence="4 6" id="KW-1133">Transmembrane helix</keyword>
<dbReference type="OrthoDB" id="6079986at2"/>
<keyword evidence="3 6" id="KW-0812">Transmembrane</keyword>
<comment type="subcellular location">
    <subcellularLocation>
        <location evidence="6">Cell membrane</location>
        <topology evidence="6">Multi-pass membrane protein</topology>
    </subcellularLocation>
    <subcellularLocation>
        <location evidence="1">Membrane</location>
    </subcellularLocation>
</comment>
<accession>A0A2T1HSL7</accession>
<proteinExistence type="inferred from homology"/>
<evidence type="ECO:0000256" key="6">
    <source>
        <dbReference type="RuleBase" id="RU363076"/>
    </source>
</evidence>
<evidence type="ECO:0000256" key="5">
    <source>
        <dbReference type="ARBA" id="ARBA00023136"/>
    </source>
</evidence>
<dbReference type="GO" id="GO:0005886">
    <property type="term" value="C:plasma membrane"/>
    <property type="evidence" value="ECO:0007669"/>
    <property type="project" value="UniProtKB-SubCell"/>
</dbReference>
<evidence type="ECO:0000256" key="4">
    <source>
        <dbReference type="ARBA" id="ARBA00022989"/>
    </source>
</evidence>
<keyword evidence="6" id="KW-1003">Cell membrane</keyword>
<dbReference type="PANTHER" id="PTHR23427:SF2">
    <property type="entry name" value="SURFEIT LOCUS PROTEIN 1"/>
    <property type="match status" value="1"/>
</dbReference>
<dbReference type="InterPro" id="IPR002994">
    <property type="entry name" value="Surf1/Shy1"/>
</dbReference>
<protein>
    <recommendedName>
        <fullName evidence="6">SURF1-like protein</fullName>
    </recommendedName>
</protein>
<dbReference type="AlphaFoldDB" id="A0A2T1HSL7"/>
<evidence type="ECO:0000256" key="1">
    <source>
        <dbReference type="ARBA" id="ARBA00004370"/>
    </source>
</evidence>
<dbReference type="PROSITE" id="PS51257">
    <property type="entry name" value="PROKAR_LIPOPROTEIN"/>
    <property type="match status" value="1"/>
</dbReference>
<dbReference type="InterPro" id="IPR045214">
    <property type="entry name" value="Surf1/Surf4"/>
</dbReference>
<keyword evidence="8" id="KW-1185">Reference proteome</keyword>
<gene>
    <name evidence="7" type="ORF">SLNSH_12845</name>
</gene>
<evidence type="ECO:0000256" key="3">
    <source>
        <dbReference type="ARBA" id="ARBA00022692"/>
    </source>
</evidence>
<dbReference type="RefSeq" id="WP_106337398.1">
    <property type="nucleotide sequence ID" value="NZ_PVZS01000012.1"/>
</dbReference>
<name>A0A2T1HSL7_9HYPH</name>
<sequence>MDRRITRLIAPALATLVGFAILVGLGCWQIERMGAKHRLIARVEARMKAEPGPLPPESRWPTLNAKTADYERVRVTGRYLHDKEAYLNGFVVAPSNGPAPPPTLMGFFILTPLQLADGSVVIVNRGIVPTELRDPAKREQGQSPGEVTVTGVLRVPEKPGYFVPANDPVRNNWFSRDPAAIARAKGLERVAPFIIDADATPVPGGWPKGGNTVVSFPDNHLQYAITWFALALALLGVFGFWARQQWRAKPA</sequence>
<comment type="caution">
    <text evidence="6">Lacks conserved residue(s) required for the propagation of feature annotation.</text>
</comment>
<evidence type="ECO:0000313" key="7">
    <source>
        <dbReference type="EMBL" id="PSC04653.1"/>
    </source>
</evidence>
<comment type="similarity">
    <text evidence="2 6">Belongs to the SURF1 family.</text>
</comment>
<dbReference type="CDD" id="cd06662">
    <property type="entry name" value="SURF1"/>
    <property type="match status" value="1"/>
</dbReference>
<organism evidence="7 8">
    <name type="scientific">Alsobacter soli</name>
    <dbReference type="NCBI Taxonomy" id="2109933"/>
    <lineage>
        <taxon>Bacteria</taxon>
        <taxon>Pseudomonadati</taxon>
        <taxon>Pseudomonadota</taxon>
        <taxon>Alphaproteobacteria</taxon>
        <taxon>Hyphomicrobiales</taxon>
        <taxon>Alsobacteraceae</taxon>
        <taxon>Alsobacter</taxon>
    </lineage>
</organism>
<keyword evidence="5 6" id="KW-0472">Membrane</keyword>